<comment type="caution">
    <text evidence="2">The sequence shown here is derived from an EMBL/GenBank/DDBJ whole genome shotgun (WGS) entry which is preliminary data.</text>
</comment>
<evidence type="ECO:0000313" key="3">
    <source>
        <dbReference type="Proteomes" id="UP000475214"/>
    </source>
</evidence>
<feature type="transmembrane region" description="Helical" evidence="1">
    <location>
        <begin position="178"/>
        <end position="196"/>
    </location>
</feature>
<sequence>MSAVASDREFGDGPLARGAAAVYHALVLEFLLVLASSPGLVLLFSLVPDRSNIPLAALALVPLGPALSATVFAWRAVLTKGGLEPARHFWRGYRLNALAVLRWWVPALAVLALLGIDVAYLDAVGALDGTARAVLGLILVLLAVVVMIVAMHALVVTSLFELRTRDALRLALHHAGRFPLATLGLLSLALLALGVVALTSDWVLVLLGAVFALLLLHNAKPIITDIEENFTA</sequence>
<feature type="transmembrane region" description="Helical" evidence="1">
    <location>
        <begin position="99"/>
        <end position="121"/>
    </location>
</feature>
<keyword evidence="1" id="KW-1133">Transmembrane helix</keyword>
<dbReference type="EMBL" id="JAAGOA010000003">
    <property type="protein sequence ID" value="NED99538.1"/>
    <property type="molecule type" value="Genomic_DNA"/>
</dbReference>
<accession>A0A6L9S3A4</accession>
<proteinExistence type="predicted"/>
<keyword evidence="2" id="KW-0808">Transferase</keyword>
<evidence type="ECO:0000313" key="2">
    <source>
        <dbReference type="EMBL" id="NED99538.1"/>
    </source>
</evidence>
<feature type="transmembrane region" description="Helical" evidence="1">
    <location>
        <begin position="21"/>
        <end position="47"/>
    </location>
</feature>
<dbReference type="Proteomes" id="UP000475214">
    <property type="component" value="Unassembled WGS sequence"/>
</dbReference>
<protein>
    <submittedName>
        <fullName evidence="2">Glycosyl transferase</fullName>
    </submittedName>
</protein>
<gene>
    <name evidence="2" type="ORF">G1H10_05095</name>
</gene>
<feature type="transmembrane region" description="Helical" evidence="1">
    <location>
        <begin position="202"/>
        <end position="219"/>
    </location>
</feature>
<reference evidence="2 3" key="1">
    <citation type="submission" date="2020-02" db="EMBL/GenBank/DDBJ databases">
        <authorList>
            <person name="Li X.-J."/>
            <person name="Han X.-M."/>
        </authorList>
    </citation>
    <scope>NUCLEOTIDE SEQUENCE [LARGE SCALE GENOMIC DNA]</scope>
    <source>
        <strain evidence="2 3">CCTCC AB 2017055</strain>
    </source>
</reference>
<keyword evidence="1" id="KW-0812">Transmembrane</keyword>
<keyword evidence="3" id="KW-1185">Reference proteome</keyword>
<name>A0A6L9S3A4_9ACTN</name>
<feature type="transmembrane region" description="Helical" evidence="1">
    <location>
        <begin position="53"/>
        <end position="78"/>
    </location>
</feature>
<feature type="transmembrane region" description="Helical" evidence="1">
    <location>
        <begin position="133"/>
        <end position="157"/>
    </location>
</feature>
<keyword evidence="1" id="KW-0472">Membrane</keyword>
<organism evidence="2 3">
    <name type="scientific">Phytoactinopolyspora halotolerans</name>
    <dbReference type="NCBI Taxonomy" id="1981512"/>
    <lineage>
        <taxon>Bacteria</taxon>
        <taxon>Bacillati</taxon>
        <taxon>Actinomycetota</taxon>
        <taxon>Actinomycetes</taxon>
        <taxon>Jiangellales</taxon>
        <taxon>Jiangellaceae</taxon>
        <taxon>Phytoactinopolyspora</taxon>
    </lineage>
</organism>
<evidence type="ECO:0000256" key="1">
    <source>
        <dbReference type="SAM" id="Phobius"/>
    </source>
</evidence>
<dbReference type="GO" id="GO:0016740">
    <property type="term" value="F:transferase activity"/>
    <property type="evidence" value="ECO:0007669"/>
    <property type="project" value="UniProtKB-KW"/>
</dbReference>
<dbReference type="AlphaFoldDB" id="A0A6L9S3A4"/>